<accession>A0A2P5HNA1</accession>
<protein>
    <submittedName>
        <fullName evidence="1">Uncharacterized protein</fullName>
    </submittedName>
</protein>
<proteinExistence type="predicted"/>
<dbReference type="AlphaFoldDB" id="A0A2P5HNA1"/>
<keyword evidence="2" id="KW-1185">Reference proteome</keyword>
<dbReference type="InParanoid" id="A0A2P5HNA1"/>
<sequence>MSTGLFAAAVDSNAYIHTIKLGEFFNQDQPKLYVTVHTGIVEGENGS</sequence>
<reference evidence="1" key="1">
    <citation type="submission" date="2017-09" db="EMBL/GenBank/DDBJ databases">
        <title>Polyketide synthases of a Diaporthe helianthi virulent isolate.</title>
        <authorList>
            <person name="Baroncelli R."/>
        </authorList>
    </citation>
    <scope>NUCLEOTIDE SEQUENCE [LARGE SCALE GENOMIC DNA]</scope>
    <source>
        <strain evidence="1">7/96</strain>
    </source>
</reference>
<evidence type="ECO:0000313" key="1">
    <source>
        <dbReference type="EMBL" id="POS71743.1"/>
    </source>
</evidence>
<name>A0A2P5HNA1_DIAHE</name>
<evidence type="ECO:0000313" key="2">
    <source>
        <dbReference type="Proteomes" id="UP000094444"/>
    </source>
</evidence>
<dbReference type="Proteomes" id="UP000094444">
    <property type="component" value="Unassembled WGS sequence"/>
</dbReference>
<dbReference type="EMBL" id="MAVT02001181">
    <property type="protein sequence ID" value="POS71743.1"/>
    <property type="molecule type" value="Genomic_DNA"/>
</dbReference>
<organism evidence="1 2">
    <name type="scientific">Diaporthe helianthi</name>
    <dbReference type="NCBI Taxonomy" id="158607"/>
    <lineage>
        <taxon>Eukaryota</taxon>
        <taxon>Fungi</taxon>
        <taxon>Dikarya</taxon>
        <taxon>Ascomycota</taxon>
        <taxon>Pezizomycotina</taxon>
        <taxon>Sordariomycetes</taxon>
        <taxon>Sordariomycetidae</taxon>
        <taxon>Diaporthales</taxon>
        <taxon>Diaporthaceae</taxon>
        <taxon>Diaporthe</taxon>
    </lineage>
</organism>
<comment type="caution">
    <text evidence="1">The sequence shown here is derived from an EMBL/GenBank/DDBJ whole genome shotgun (WGS) entry which is preliminary data.</text>
</comment>
<gene>
    <name evidence="1" type="ORF">DHEL01_v209866</name>
</gene>